<dbReference type="Pfam" id="PF12627">
    <property type="entry name" value="PolyA_pol_RNAbd"/>
    <property type="match status" value="1"/>
</dbReference>
<name>A0A8H7PE68_MORIS</name>
<evidence type="ECO:0000259" key="7">
    <source>
        <dbReference type="Pfam" id="PF12627"/>
    </source>
</evidence>
<dbReference type="Gene3D" id="3.30.460.10">
    <property type="entry name" value="Beta Polymerase, domain 2"/>
    <property type="match status" value="1"/>
</dbReference>
<dbReference type="GO" id="GO:0001680">
    <property type="term" value="P:tRNA 3'-terminal CCA addition"/>
    <property type="evidence" value="ECO:0007669"/>
    <property type="project" value="UniProtKB-ARBA"/>
</dbReference>
<dbReference type="FunFam" id="3.30.460.10:FF:000019">
    <property type="entry name" value="tRNA nucleotidyltransferase cca2"/>
    <property type="match status" value="1"/>
</dbReference>
<evidence type="ECO:0008006" key="10">
    <source>
        <dbReference type="Google" id="ProtNLM"/>
    </source>
</evidence>
<evidence type="ECO:0000256" key="3">
    <source>
        <dbReference type="ARBA" id="ARBA00022741"/>
    </source>
</evidence>
<dbReference type="Pfam" id="PF01743">
    <property type="entry name" value="PolyA_pol"/>
    <property type="match status" value="1"/>
</dbReference>
<dbReference type="InterPro" id="IPR043519">
    <property type="entry name" value="NT_sf"/>
</dbReference>
<dbReference type="PANTHER" id="PTHR13734">
    <property type="entry name" value="TRNA-NUCLEOTIDYLTRANSFERASE"/>
    <property type="match status" value="1"/>
</dbReference>
<keyword evidence="3" id="KW-0547">Nucleotide-binding</keyword>
<dbReference type="PANTHER" id="PTHR13734:SF5">
    <property type="entry name" value="CCA TRNA NUCLEOTIDYLTRANSFERASE, MITOCHONDRIAL"/>
    <property type="match status" value="1"/>
</dbReference>
<accession>A0A8H7PE68</accession>
<dbReference type="Proteomes" id="UP000654370">
    <property type="component" value="Unassembled WGS sequence"/>
</dbReference>
<dbReference type="Gene3D" id="1.10.3090.10">
    <property type="entry name" value="cca-adding enzyme, domain 2"/>
    <property type="match status" value="1"/>
</dbReference>
<sequence>MEKAANEAEVVTTLNIIAEEKADKELSAERWSSGVDVISFFHTFKSIVTPLTVKQSQLALCPSYSVFKVLPQKRSASSSETPDRYRVEFKRSRTMSSANTIEPATYGVAKSTGFEMKVVLSSKEAQICDLLNDVAEHLKSTMPELPPVTLRIAGGWVRDKLLRKDCHDLDVAVSTMMGYDFAQHVNNYLQSKGYETRSIAKIDSNPDKSKHLETATTKLFDQEIDFVNLRNEIYNEDSRIPAEVTYGSPSEDAYRRDITINTLFYNVHTLEVEDYTQKGLEDLANGLIRTPLSAFKTFCDDPLRVLRCIRFASRFGFDIVDDIVQAVKDEKIKYALLAKISRERIGIEVDKMIRGPSPKRSLELIQSFGLYEIVFAPPADIHEGTLQNTESGVHAVQLVEWLSNRNMPSLSPEEGSEQIRQLYLASNLLPYRNITYTQRGRAYPAVEEVLHGSLKTKNEDVTTISKVHKCIDPIQQVVRRNANSTVSRSDLGMLIRSVTSVWPLALKVSLIADLLPFHQDILRQSEKSELSPEVQQIISLYENLVRQTEEYGITDCYNLKPILDGKTIAKTLSITPGPAIRELLEKVMAWQLENPSGTADE</sequence>
<dbReference type="InterPro" id="IPR032828">
    <property type="entry name" value="PolyA_RNA-bd"/>
</dbReference>
<evidence type="ECO:0000256" key="2">
    <source>
        <dbReference type="ARBA" id="ARBA00022679"/>
    </source>
</evidence>
<evidence type="ECO:0000313" key="9">
    <source>
        <dbReference type="Proteomes" id="UP000654370"/>
    </source>
</evidence>
<reference evidence="8" key="1">
    <citation type="submission" date="2020-12" db="EMBL/GenBank/DDBJ databases">
        <title>Metabolic potential, ecology and presence of endohyphal bacteria is reflected in genomic diversity of Mucoromycotina.</title>
        <authorList>
            <person name="Muszewska A."/>
            <person name="Okrasinska A."/>
            <person name="Steczkiewicz K."/>
            <person name="Drgas O."/>
            <person name="Orlowska M."/>
            <person name="Perlinska-Lenart U."/>
            <person name="Aleksandrzak-Piekarczyk T."/>
            <person name="Szatraj K."/>
            <person name="Zielenkiewicz U."/>
            <person name="Pilsyk S."/>
            <person name="Malc E."/>
            <person name="Mieczkowski P."/>
            <person name="Kruszewska J.S."/>
            <person name="Biernat P."/>
            <person name="Pawlowska J."/>
        </authorList>
    </citation>
    <scope>NUCLEOTIDE SEQUENCE</scope>
    <source>
        <strain evidence="8">WA0000067209</strain>
    </source>
</reference>
<dbReference type="GO" id="GO:0005739">
    <property type="term" value="C:mitochondrion"/>
    <property type="evidence" value="ECO:0007669"/>
    <property type="project" value="UniProtKB-ARBA"/>
</dbReference>
<dbReference type="GO" id="GO:0052929">
    <property type="term" value="F:ATP:3'-cytidine-cytidine-tRNA adenylyltransferase activity"/>
    <property type="evidence" value="ECO:0007669"/>
    <property type="project" value="TreeGrafter"/>
</dbReference>
<proteinExistence type="inferred from homology"/>
<dbReference type="AlphaFoldDB" id="A0A8H7PE68"/>
<comment type="similarity">
    <text evidence="1 5">Belongs to the tRNA nucleotidyltransferase/poly(A) polymerase family.</text>
</comment>
<dbReference type="OrthoDB" id="445712at2759"/>
<protein>
    <recommendedName>
        <fullName evidence="10">tRNA nucleotidyltransferase</fullName>
    </recommendedName>
</protein>
<keyword evidence="4 5" id="KW-0694">RNA-binding</keyword>
<keyword evidence="2 5" id="KW-0808">Transferase</keyword>
<dbReference type="SUPFAM" id="SSF81891">
    <property type="entry name" value="Poly A polymerase C-terminal region-like"/>
    <property type="match status" value="1"/>
</dbReference>
<evidence type="ECO:0000256" key="5">
    <source>
        <dbReference type="RuleBase" id="RU003953"/>
    </source>
</evidence>
<dbReference type="InterPro" id="IPR002646">
    <property type="entry name" value="PolA_pol_head_dom"/>
</dbReference>
<evidence type="ECO:0000256" key="1">
    <source>
        <dbReference type="ARBA" id="ARBA00007265"/>
    </source>
</evidence>
<evidence type="ECO:0000256" key="4">
    <source>
        <dbReference type="ARBA" id="ARBA00022884"/>
    </source>
</evidence>
<gene>
    <name evidence="8" type="ORF">INT43_004799</name>
</gene>
<organism evidence="8 9">
    <name type="scientific">Mortierella isabellina</name>
    <name type="common">Filamentous fungus</name>
    <name type="synonym">Umbelopsis isabellina</name>
    <dbReference type="NCBI Taxonomy" id="91625"/>
    <lineage>
        <taxon>Eukaryota</taxon>
        <taxon>Fungi</taxon>
        <taxon>Fungi incertae sedis</taxon>
        <taxon>Mucoromycota</taxon>
        <taxon>Mucoromycotina</taxon>
        <taxon>Umbelopsidomycetes</taxon>
        <taxon>Umbelopsidales</taxon>
        <taxon>Umbelopsidaceae</taxon>
        <taxon>Umbelopsis</taxon>
    </lineage>
</organism>
<comment type="caution">
    <text evidence="8">The sequence shown here is derived from an EMBL/GenBank/DDBJ whole genome shotgun (WGS) entry which is preliminary data.</text>
</comment>
<feature type="domain" description="Poly A polymerase head" evidence="6">
    <location>
        <begin position="150"/>
        <end position="289"/>
    </location>
</feature>
<dbReference type="SUPFAM" id="SSF81301">
    <property type="entry name" value="Nucleotidyltransferase"/>
    <property type="match status" value="1"/>
</dbReference>
<evidence type="ECO:0000259" key="6">
    <source>
        <dbReference type="Pfam" id="PF01743"/>
    </source>
</evidence>
<evidence type="ECO:0000313" key="8">
    <source>
        <dbReference type="EMBL" id="KAG2172258.1"/>
    </source>
</evidence>
<feature type="domain" description="tRNA nucleotidyltransferase/poly(A) polymerase RNA and SrmB- binding" evidence="7">
    <location>
        <begin position="316"/>
        <end position="375"/>
    </location>
</feature>
<dbReference type="CDD" id="cd05398">
    <property type="entry name" value="NT_ClassII-CCAase"/>
    <property type="match status" value="1"/>
</dbReference>
<dbReference type="GO" id="GO:0000166">
    <property type="term" value="F:nucleotide binding"/>
    <property type="evidence" value="ECO:0007669"/>
    <property type="project" value="UniProtKB-KW"/>
</dbReference>
<dbReference type="GO" id="GO:0003723">
    <property type="term" value="F:RNA binding"/>
    <property type="evidence" value="ECO:0007669"/>
    <property type="project" value="UniProtKB-KW"/>
</dbReference>
<keyword evidence="9" id="KW-1185">Reference proteome</keyword>
<dbReference type="EMBL" id="JAEPQZ010000017">
    <property type="protein sequence ID" value="KAG2172258.1"/>
    <property type="molecule type" value="Genomic_DNA"/>
</dbReference>
<feature type="non-terminal residue" evidence="8">
    <location>
        <position position="1"/>
    </location>
</feature>
<dbReference type="GO" id="GO:0052927">
    <property type="term" value="F:CC tRNA cytidylyltransferase activity"/>
    <property type="evidence" value="ECO:0007669"/>
    <property type="project" value="TreeGrafter"/>
</dbReference>